<dbReference type="InterPro" id="IPR005715">
    <property type="entry name" value="Glu_5kinase/COase_Synthase"/>
</dbReference>
<evidence type="ECO:0000259" key="9">
    <source>
        <dbReference type="SMART" id="SM00359"/>
    </source>
</evidence>
<dbReference type="GO" id="GO:0004349">
    <property type="term" value="F:glutamate 5-kinase activity"/>
    <property type="evidence" value="ECO:0007669"/>
    <property type="project" value="UniProtKB-UniRule"/>
</dbReference>
<accession>A0A840I1F2</accession>
<dbReference type="InterPro" id="IPR019797">
    <property type="entry name" value="Glutamate_5-kinase_CS"/>
</dbReference>
<gene>
    <name evidence="8" type="primary">proB</name>
    <name evidence="10" type="ORF">GGQ59_001380</name>
</gene>
<dbReference type="PIRSF" id="PIRSF000729">
    <property type="entry name" value="GK"/>
    <property type="match status" value="1"/>
</dbReference>
<keyword evidence="4 8" id="KW-0808">Transferase</keyword>
<evidence type="ECO:0000256" key="2">
    <source>
        <dbReference type="ARBA" id="ARBA00022605"/>
    </source>
</evidence>
<dbReference type="FunFam" id="3.40.1160.10:FF:000006">
    <property type="entry name" value="Glutamate 5-kinase"/>
    <property type="match status" value="1"/>
</dbReference>
<evidence type="ECO:0000256" key="8">
    <source>
        <dbReference type="HAMAP-Rule" id="MF_00456"/>
    </source>
</evidence>
<evidence type="ECO:0000256" key="5">
    <source>
        <dbReference type="ARBA" id="ARBA00022741"/>
    </source>
</evidence>
<comment type="catalytic activity">
    <reaction evidence="8">
        <text>L-glutamate + ATP = L-glutamyl 5-phosphate + ADP</text>
        <dbReference type="Rhea" id="RHEA:14877"/>
        <dbReference type="ChEBI" id="CHEBI:29985"/>
        <dbReference type="ChEBI" id="CHEBI:30616"/>
        <dbReference type="ChEBI" id="CHEBI:58274"/>
        <dbReference type="ChEBI" id="CHEBI:456216"/>
        <dbReference type="EC" id="2.7.2.11"/>
    </reaction>
</comment>
<dbReference type="AlphaFoldDB" id="A0A840I1F2"/>
<keyword evidence="1 8" id="KW-0963">Cytoplasm</keyword>
<dbReference type="SUPFAM" id="SSF88697">
    <property type="entry name" value="PUA domain-like"/>
    <property type="match status" value="1"/>
</dbReference>
<protein>
    <recommendedName>
        <fullName evidence="8">Glutamate 5-kinase</fullName>
        <ecNumber evidence="8">2.7.2.11</ecNumber>
    </recommendedName>
    <alternativeName>
        <fullName evidence="8">Gamma-glutamyl kinase</fullName>
        <shortName evidence="8">GK</shortName>
    </alternativeName>
</protein>
<dbReference type="Gene3D" id="3.40.1160.10">
    <property type="entry name" value="Acetylglutamate kinase-like"/>
    <property type="match status" value="2"/>
</dbReference>
<feature type="binding site" evidence="8">
    <location>
        <begin position="211"/>
        <end position="217"/>
    </location>
    <ligand>
        <name>ATP</name>
        <dbReference type="ChEBI" id="CHEBI:30616"/>
    </ligand>
</feature>
<dbReference type="SUPFAM" id="SSF53633">
    <property type="entry name" value="Carbamate kinase-like"/>
    <property type="match status" value="1"/>
</dbReference>
<comment type="subcellular location">
    <subcellularLocation>
        <location evidence="8">Cytoplasm</location>
    </subcellularLocation>
</comment>
<dbReference type="InterPro" id="IPR001048">
    <property type="entry name" value="Asp/Glu/Uridylate_kinase"/>
</dbReference>
<feature type="binding site" evidence="8">
    <location>
        <begin position="169"/>
        <end position="170"/>
    </location>
    <ligand>
        <name>ATP</name>
        <dbReference type="ChEBI" id="CHEBI:30616"/>
    </ligand>
</feature>
<evidence type="ECO:0000256" key="1">
    <source>
        <dbReference type="ARBA" id="ARBA00022490"/>
    </source>
</evidence>
<proteinExistence type="inferred from homology"/>
<dbReference type="PROSITE" id="PS50890">
    <property type="entry name" value="PUA"/>
    <property type="match status" value="1"/>
</dbReference>
<dbReference type="InterPro" id="IPR002478">
    <property type="entry name" value="PUA"/>
</dbReference>
<keyword evidence="2 8" id="KW-0028">Amino-acid biosynthesis</keyword>
<dbReference type="HAMAP" id="MF_00456">
    <property type="entry name" value="ProB"/>
    <property type="match status" value="1"/>
</dbReference>
<dbReference type="Pfam" id="PF01472">
    <property type="entry name" value="PUA"/>
    <property type="match status" value="1"/>
</dbReference>
<dbReference type="GO" id="GO:0055129">
    <property type="term" value="P:L-proline biosynthetic process"/>
    <property type="evidence" value="ECO:0007669"/>
    <property type="project" value="UniProtKB-UniRule"/>
</dbReference>
<evidence type="ECO:0000256" key="7">
    <source>
        <dbReference type="ARBA" id="ARBA00022840"/>
    </source>
</evidence>
<dbReference type="CDD" id="cd04242">
    <property type="entry name" value="AAK_G5K_ProB"/>
    <property type="match status" value="1"/>
</dbReference>
<evidence type="ECO:0000313" key="10">
    <source>
        <dbReference type="EMBL" id="MBB4658866.1"/>
    </source>
</evidence>
<dbReference type="EMBL" id="JACHOB010000002">
    <property type="protein sequence ID" value="MBB4658866.1"/>
    <property type="molecule type" value="Genomic_DNA"/>
</dbReference>
<dbReference type="PANTHER" id="PTHR43654">
    <property type="entry name" value="GLUTAMATE 5-KINASE"/>
    <property type="match status" value="1"/>
</dbReference>
<dbReference type="PANTHER" id="PTHR43654:SF1">
    <property type="entry name" value="ISOPENTENYL PHOSPHATE KINASE"/>
    <property type="match status" value="1"/>
</dbReference>
<feature type="binding site" evidence="8">
    <location>
        <position position="137"/>
    </location>
    <ligand>
        <name>substrate</name>
    </ligand>
</feature>
<feature type="binding site" evidence="8">
    <location>
        <position position="17"/>
    </location>
    <ligand>
        <name>ATP</name>
        <dbReference type="ChEBI" id="CHEBI:30616"/>
    </ligand>
</feature>
<comment type="pathway">
    <text evidence="8">Amino-acid biosynthesis; L-proline biosynthesis; L-glutamate 5-semialdehyde from L-glutamate: step 1/2.</text>
</comment>
<dbReference type="InterPro" id="IPR036974">
    <property type="entry name" value="PUA_sf"/>
</dbReference>
<dbReference type="Proteomes" id="UP000563524">
    <property type="component" value="Unassembled WGS sequence"/>
</dbReference>
<keyword evidence="7 8" id="KW-0067">ATP-binding</keyword>
<dbReference type="GO" id="GO:0005524">
    <property type="term" value="F:ATP binding"/>
    <property type="evidence" value="ECO:0007669"/>
    <property type="project" value="UniProtKB-KW"/>
</dbReference>
<keyword evidence="6 8" id="KW-0418">Kinase</keyword>
<keyword evidence="5 8" id="KW-0547">Nucleotide-binding</keyword>
<organism evidence="10 11">
    <name type="scientific">Parvularcula dongshanensis</name>
    <dbReference type="NCBI Taxonomy" id="1173995"/>
    <lineage>
        <taxon>Bacteria</taxon>
        <taxon>Pseudomonadati</taxon>
        <taxon>Pseudomonadota</taxon>
        <taxon>Alphaproteobacteria</taxon>
        <taxon>Parvularculales</taxon>
        <taxon>Parvularculaceae</taxon>
        <taxon>Parvularcula</taxon>
    </lineage>
</organism>
<keyword evidence="11" id="KW-1185">Reference proteome</keyword>
<feature type="binding site" evidence="8">
    <location>
        <position position="52"/>
    </location>
    <ligand>
        <name>substrate</name>
    </ligand>
</feature>
<evidence type="ECO:0000256" key="6">
    <source>
        <dbReference type="ARBA" id="ARBA00022777"/>
    </source>
</evidence>
<name>A0A840I1F2_9PROT</name>
<dbReference type="RefSeq" id="WP_183817037.1">
    <property type="nucleotide sequence ID" value="NZ_JACHOB010000002.1"/>
</dbReference>
<sequence length="352" mass="36536">MSGLRPILESSRRLVVKLGSSLVAPPSGRGASLPGLARDLAALDAEATLVSSGAVALGRGRTGRSASDLPARQALSAIGQPRLMRLWQDAFAETGREVAQILLTPDVTEDRARYLNARAALRAVHAMGAIPIVNENDAVATEELRSGDNDRLAAQTAGLIGADTLVLLSDVDGLYDRDPSEAGAAHVPFVSRESLGGYDTARMVSRSGVGTGGMGSKVRAAALASGWGVRVVIASGRSDSPIGDLLRGDARCTVFEARDERAPARRRWLSSRAHMAGRVHVDAGAAAALRRGASLLAVGVRDATGGFEAGDLLRIEGPDGPVAFGLASCSEETVRSGEAKIVVHRDDLVLEG</sequence>
<comment type="similarity">
    <text evidence="8">Belongs to the glutamate 5-kinase family.</text>
</comment>
<dbReference type="InterPro" id="IPR041739">
    <property type="entry name" value="G5K_ProB"/>
</dbReference>
<dbReference type="Pfam" id="PF00696">
    <property type="entry name" value="AA_kinase"/>
    <property type="match status" value="1"/>
</dbReference>
<comment type="function">
    <text evidence="8">Catalyzes the transfer of a phosphate group to glutamate to form L-glutamate 5-phosphate.</text>
</comment>
<dbReference type="PROSITE" id="PS00902">
    <property type="entry name" value="GLUTAMATE_5_KINASE"/>
    <property type="match status" value="1"/>
</dbReference>
<dbReference type="GO" id="GO:0005829">
    <property type="term" value="C:cytosol"/>
    <property type="evidence" value="ECO:0007669"/>
    <property type="project" value="TreeGrafter"/>
</dbReference>
<evidence type="ECO:0000313" key="11">
    <source>
        <dbReference type="Proteomes" id="UP000563524"/>
    </source>
</evidence>
<dbReference type="SMART" id="SM00359">
    <property type="entry name" value="PUA"/>
    <property type="match status" value="1"/>
</dbReference>
<dbReference type="InterPro" id="IPR001057">
    <property type="entry name" value="Glu/AcGlu_kinase"/>
</dbReference>
<keyword evidence="3 8" id="KW-0641">Proline biosynthesis</keyword>
<dbReference type="PRINTS" id="PR00474">
    <property type="entry name" value="GLU5KINASE"/>
</dbReference>
<dbReference type="Gene3D" id="2.30.130.10">
    <property type="entry name" value="PUA domain"/>
    <property type="match status" value="1"/>
</dbReference>
<dbReference type="InterPro" id="IPR036393">
    <property type="entry name" value="AceGlu_kinase-like_sf"/>
</dbReference>
<comment type="caution">
    <text evidence="10">The sequence shown here is derived from an EMBL/GenBank/DDBJ whole genome shotgun (WGS) entry which is preliminary data.</text>
</comment>
<evidence type="ECO:0000256" key="3">
    <source>
        <dbReference type="ARBA" id="ARBA00022650"/>
    </source>
</evidence>
<evidence type="ECO:0000256" key="4">
    <source>
        <dbReference type="ARBA" id="ARBA00022679"/>
    </source>
</evidence>
<dbReference type="InterPro" id="IPR015947">
    <property type="entry name" value="PUA-like_sf"/>
</dbReference>
<dbReference type="InterPro" id="IPR011529">
    <property type="entry name" value="Glu_5kinase"/>
</dbReference>
<dbReference type="GO" id="GO:0003723">
    <property type="term" value="F:RNA binding"/>
    <property type="evidence" value="ECO:0007669"/>
    <property type="project" value="InterPro"/>
</dbReference>
<feature type="binding site" evidence="8">
    <location>
        <position position="149"/>
    </location>
    <ligand>
        <name>substrate</name>
    </ligand>
</feature>
<feature type="domain" description="PUA" evidence="9">
    <location>
        <begin position="277"/>
        <end position="350"/>
    </location>
</feature>
<dbReference type="EC" id="2.7.2.11" evidence="8"/>
<dbReference type="NCBIfam" id="TIGR01027">
    <property type="entry name" value="proB"/>
    <property type="match status" value="1"/>
</dbReference>
<dbReference type="UniPathway" id="UPA00098">
    <property type="reaction ID" value="UER00359"/>
</dbReference>
<reference evidence="10 11" key="1">
    <citation type="submission" date="2020-08" db="EMBL/GenBank/DDBJ databases">
        <title>Genomic Encyclopedia of Type Strains, Phase IV (KMG-IV): sequencing the most valuable type-strain genomes for metagenomic binning, comparative biology and taxonomic classification.</title>
        <authorList>
            <person name="Goeker M."/>
        </authorList>
    </citation>
    <scope>NUCLEOTIDE SEQUENCE [LARGE SCALE GENOMIC DNA]</scope>
    <source>
        <strain evidence="10 11">DSM 102850</strain>
    </source>
</reference>